<evidence type="ECO:0000256" key="6">
    <source>
        <dbReference type="ARBA" id="ARBA00015959"/>
    </source>
</evidence>
<evidence type="ECO:0000256" key="10">
    <source>
        <dbReference type="ARBA" id="ARBA00022898"/>
    </source>
</evidence>
<dbReference type="AlphaFoldDB" id="A0A8K1CE66"/>
<accession>A0A8K1CE66</accession>
<dbReference type="PANTHER" id="PTHR45744">
    <property type="entry name" value="TYROSINE AMINOTRANSFERASE"/>
    <property type="match status" value="1"/>
</dbReference>
<sequence length="436" mass="48303">MTTRTTSEAGIESAQHKEKQQRVWNVVPSEFSMLTANPIRKIVDNIKKPKNSDKSLIPLSLGDPTVFGNLKCPDVLVESIVRNVRSMKHNGYIHSAGPEAAREAIAKHFGSDAAPLTKEDIVIASGCSGAIDIALTGLLNPGDNILLPKPGFPLYQVICDAHKIKCKFYNLLPEKNWEVDLEHLESLIDENTKAILINNPSNPCGSVYTEEHLKKILAVADHNKLPIIADEIYGDMVFGDNMFFPMATLTKTVPVIAVGGLAKKFLIPGWRVGWIMVHDRNNVLKDVKTAYFKLSQLILGANSLVQSAIPDLLMPMEGSADAESLERFKSEYYQILEANSKFTTDALSKIPGLHVVVPQGAMYVMVQVDTAVLTGIKDDFDFTQKLLDEESVFVLPGQCFGMENYFRIVFSAPHEVLSDAYTRIANFCQRHSQTKQ</sequence>
<comment type="pathway">
    <text evidence="2">Amino-acid degradation; L-phenylalanine degradation; acetoacetate and fumarate from L-phenylalanine: step 2/6.</text>
</comment>
<dbReference type="EC" id="2.6.1.5" evidence="5"/>
<comment type="similarity">
    <text evidence="3 14">Belongs to the class-I pyridoxal-phosphate-dependent aminotransferase family.</text>
</comment>
<name>A0A8K1CE66_PYTOL</name>
<evidence type="ECO:0000256" key="13">
    <source>
        <dbReference type="ARBA" id="ARBA00047798"/>
    </source>
</evidence>
<proteinExistence type="inferred from homology"/>
<dbReference type="FunFam" id="3.40.640.10:FF:000048">
    <property type="entry name" value="tyrosine aminotransferase"/>
    <property type="match status" value="1"/>
</dbReference>
<dbReference type="NCBIfam" id="TIGR01265">
    <property type="entry name" value="tyr_nico_aTase"/>
    <property type="match status" value="1"/>
</dbReference>
<evidence type="ECO:0000256" key="15">
    <source>
        <dbReference type="PIRSR" id="PIRSR000517-1"/>
    </source>
</evidence>
<dbReference type="Proteomes" id="UP000794436">
    <property type="component" value="Unassembled WGS sequence"/>
</dbReference>
<dbReference type="EMBL" id="SPLM01000108">
    <property type="protein sequence ID" value="TMW60612.1"/>
    <property type="molecule type" value="Genomic_DNA"/>
</dbReference>
<keyword evidence="7" id="KW-0032">Aminotransferase</keyword>
<dbReference type="InterPro" id="IPR015424">
    <property type="entry name" value="PyrdxlP-dep_Trfase"/>
</dbReference>
<dbReference type="PANTHER" id="PTHR45744:SF2">
    <property type="entry name" value="TYROSINE AMINOTRANSFERASE"/>
    <property type="match status" value="1"/>
</dbReference>
<dbReference type="PRINTS" id="PR00753">
    <property type="entry name" value="ACCSYNTHASE"/>
</dbReference>
<feature type="domain" description="Aminotransferase class I/classII large" evidence="16">
    <location>
        <begin position="56"/>
        <end position="417"/>
    </location>
</feature>
<keyword evidence="8" id="KW-0808">Transferase</keyword>
<dbReference type="NCBIfam" id="TIGR01264">
    <property type="entry name" value="tyr_amTase_E"/>
    <property type="match status" value="1"/>
</dbReference>
<dbReference type="InterPro" id="IPR005958">
    <property type="entry name" value="TyrNic_aminoTrfase"/>
</dbReference>
<dbReference type="InterPro" id="IPR004838">
    <property type="entry name" value="NHTrfase_class1_PyrdxlP-BS"/>
</dbReference>
<keyword evidence="18" id="KW-1185">Reference proteome</keyword>
<dbReference type="OrthoDB" id="7042322at2759"/>
<evidence type="ECO:0000256" key="14">
    <source>
        <dbReference type="PIRNR" id="PIRNR000517"/>
    </source>
</evidence>
<evidence type="ECO:0000256" key="11">
    <source>
        <dbReference type="ARBA" id="ARBA00023232"/>
    </source>
</evidence>
<comment type="cofactor">
    <cofactor evidence="1 14 15">
        <name>pyridoxal 5'-phosphate</name>
        <dbReference type="ChEBI" id="CHEBI:597326"/>
    </cofactor>
</comment>
<dbReference type="GO" id="GO:0030170">
    <property type="term" value="F:pyridoxal phosphate binding"/>
    <property type="evidence" value="ECO:0007669"/>
    <property type="project" value="InterPro"/>
</dbReference>
<evidence type="ECO:0000256" key="1">
    <source>
        <dbReference type="ARBA" id="ARBA00001933"/>
    </source>
</evidence>
<dbReference type="InterPro" id="IPR015422">
    <property type="entry name" value="PyrdxlP-dep_Trfase_small"/>
</dbReference>
<evidence type="ECO:0000256" key="8">
    <source>
        <dbReference type="ARBA" id="ARBA00022679"/>
    </source>
</evidence>
<evidence type="ECO:0000256" key="2">
    <source>
        <dbReference type="ARBA" id="ARBA00005203"/>
    </source>
</evidence>
<dbReference type="SUPFAM" id="SSF53383">
    <property type="entry name" value="PLP-dependent transferases"/>
    <property type="match status" value="1"/>
</dbReference>
<dbReference type="GO" id="GO:0006572">
    <property type="term" value="P:L-tyrosine catabolic process"/>
    <property type="evidence" value="ECO:0007669"/>
    <property type="project" value="UniProtKB-KW"/>
</dbReference>
<dbReference type="InterPro" id="IPR004839">
    <property type="entry name" value="Aminotransferase_I/II_large"/>
</dbReference>
<comment type="caution">
    <text evidence="17">The sequence shown here is derived from an EMBL/GenBank/DDBJ whole genome shotgun (WGS) entry which is preliminary data.</text>
</comment>
<dbReference type="UniPathway" id="UPA00139">
    <property type="reaction ID" value="UER00338"/>
</dbReference>
<evidence type="ECO:0000256" key="3">
    <source>
        <dbReference type="ARBA" id="ARBA00007441"/>
    </source>
</evidence>
<evidence type="ECO:0000313" key="17">
    <source>
        <dbReference type="EMBL" id="TMW60612.1"/>
    </source>
</evidence>
<evidence type="ECO:0000256" key="4">
    <source>
        <dbReference type="ARBA" id="ARBA00011738"/>
    </source>
</evidence>
<protein>
    <recommendedName>
        <fullName evidence="6">Tyrosine aminotransferase</fullName>
        <ecNumber evidence="5">2.6.1.5</ecNumber>
    </recommendedName>
    <alternativeName>
        <fullName evidence="12">L-tyrosine:2-oxoglutarate aminotransferase</fullName>
    </alternativeName>
</protein>
<evidence type="ECO:0000259" key="16">
    <source>
        <dbReference type="Pfam" id="PF00155"/>
    </source>
</evidence>
<dbReference type="PROSITE" id="PS00105">
    <property type="entry name" value="AA_TRANSFER_CLASS_1"/>
    <property type="match status" value="1"/>
</dbReference>
<dbReference type="PIRSF" id="PIRSF000517">
    <property type="entry name" value="Tyr_transaminase"/>
    <property type="match status" value="1"/>
</dbReference>
<dbReference type="InterPro" id="IPR015421">
    <property type="entry name" value="PyrdxlP-dep_Trfase_major"/>
</dbReference>
<dbReference type="GO" id="GO:0006559">
    <property type="term" value="P:L-phenylalanine catabolic process"/>
    <property type="evidence" value="ECO:0007669"/>
    <property type="project" value="UniProtKB-UniPathway"/>
</dbReference>
<evidence type="ECO:0000313" key="18">
    <source>
        <dbReference type="Proteomes" id="UP000794436"/>
    </source>
</evidence>
<comment type="subunit">
    <text evidence="4">Homodimer.</text>
</comment>
<gene>
    <name evidence="17" type="ORF">Poli38472_000654</name>
</gene>
<keyword evidence="11" id="KW-0585">Phenylalanine catabolism</keyword>
<evidence type="ECO:0000256" key="12">
    <source>
        <dbReference type="ARBA" id="ARBA00031696"/>
    </source>
</evidence>
<dbReference type="Gene3D" id="3.40.640.10">
    <property type="entry name" value="Type I PLP-dependent aspartate aminotransferase-like (Major domain)"/>
    <property type="match status" value="1"/>
</dbReference>
<feature type="modified residue" description="N6-(pyridoxal phosphate)lysine" evidence="15">
    <location>
        <position position="263"/>
    </location>
</feature>
<dbReference type="CDD" id="cd00609">
    <property type="entry name" value="AAT_like"/>
    <property type="match status" value="1"/>
</dbReference>
<evidence type="ECO:0000256" key="9">
    <source>
        <dbReference type="ARBA" id="ARBA00022878"/>
    </source>
</evidence>
<reference evidence="17" key="1">
    <citation type="submission" date="2019-03" db="EMBL/GenBank/DDBJ databases">
        <title>Long read genome sequence of the mycoparasitic Pythium oligandrum ATCC 38472 isolated from sugarbeet rhizosphere.</title>
        <authorList>
            <person name="Gaulin E."/>
        </authorList>
    </citation>
    <scope>NUCLEOTIDE SEQUENCE</scope>
    <source>
        <strain evidence="17">ATCC 38472_TT</strain>
    </source>
</reference>
<evidence type="ECO:0000256" key="5">
    <source>
        <dbReference type="ARBA" id="ARBA00012749"/>
    </source>
</evidence>
<keyword evidence="10 14" id="KW-0663">Pyridoxal phosphate</keyword>
<dbReference type="Gene3D" id="3.90.1150.10">
    <property type="entry name" value="Aspartate Aminotransferase, domain 1"/>
    <property type="match status" value="1"/>
</dbReference>
<organism evidence="17 18">
    <name type="scientific">Pythium oligandrum</name>
    <name type="common">Mycoparasitic fungus</name>
    <dbReference type="NCBI Taxonomy" id="41045"/>
    <lineage>
        <taxon>Eukaryota</taxon>
        <taxon>Sar</taxon>
        <taxon>Stramenopiles</taxon>
        <taxon>Oomycota</taxon>
        <taxon>Peronosporomycetes</taxon>
        <taxon>Pythiales</taxon>
        <taxon>Pythiaceae</taxon>
        <taxon>Pythium</taxon>
    </lineage>
</organism>
<dbReference type="GO" id="GO:0004838">
    <property type="term" value="F:L-tyrosine-2-oxoglutarate transaminase activity"/>
    <property type="evidence" value="ECO:0007669"/>
    <property type="project" value="InterPro"/>
</dbReference>
<comment type="catalytic activity">
    <reaction evidence="13">
        <text>L-tyrosine + 2-oxoglutarate = 3-(4-hydroxyphenyl)pyruvate + L-glutamate</text>
        <dbReference type="Rhea" id="RHEA:15093"/>
        <dbReference type="ChEBI" id="CHEBI:16810"/>
        <dbReference type="ChEBI" id="CHEBI:29985"/>
        <dbReference type="ChEBI" id="CHEBI:36242"/>
        <dbReference type="ChEBI" id="CHEBI:58315"/>
        <dbReference type="EC" id="2.6.1.5"/>
    </reaction>
</comment>
<dbReference type="InterPro" id="IPR005957">
    <property type="entry name" value="Tyrosine_aminoTrfase"/>
</dbReference>
<keyword evidence="9" id="KW-0828">Tyrosine catabolism</keyword>
<evidence type="ECO:0000256" key="7">
    <source>
        <dbReference type="ARBA" id="ARBA00022576"/>
    </source>
</evidence>
<dbReference type="Pfam" id="PF00155">
    <property type="entry name" value="Aminotran_1_2"/>
    <property type="match status" value="1"/>
</dbReference>